<sequence>MGRGRGGHRRHPGSRAG</sequence>
<accession>A0A0A9F2S1</accession>
<reference evidence="1" key="2">
    <citation type="journal article" date="2015" name="Data Brief">
        <title>Shoot transcriptome of the giant reed, Arundo donax.</title>
        <authorList>
            <person name="Barrero R.A."/>
            <person name="Guerrero F.D."/>
            <person name="Moolhuijzen P."/>
            <person name="Goolsby J.A."/>
            <person name="Tidwell J."/>
            <person name="Bellgard S.E."/>
            <person name="Bellgard M.I."/>
        </authorList>
    </citation>
    <scope>NUCLEOTIDE SEQUENCE</scope>
    <source>
        <tissue evidence="1">Shoot tissue taken approximately 20 cm above the soil surface</tissue>
    </source>
</reference>
<name>A0A0A9F2S1_ARUDO</name>
<reference evidence="1" key="1">
    <citation type="submission" date="2014-09" db="EMBL/GenBank/DDBJ databases">
        <authorList>
            <person name="Magalhaes I.L.F."/>
            <person name="Oliveira U."/>
            <person name="Santos F.R."/>
            <person name="Vidigal T.H.D.A."/>
            <person name="Brescovit A.D."/>
            <person name="Santos A.J."/>
        </authorList>
    </citation>
    <scope>NUCLEOTIDE SEQUENCE</scope>
    <source>
        <tissue evidence="1">Shoot tissue taken approximately 20 cm above the soil surface</tissue>
    </source>
</reference>
<dbReference type="EMBL" id="GBRH01191304">
    <property type="protein sequence ID" value="JAE06592.1"/>
    <property type="molecule type" value="Transcribed_RNA"/>
</dbReference>
<organism evidence="1">
    <name type="scientific">Arundo donax</name>
    <name type="common">Giant reed</name>
    <name type="synonym">Donax arundinaceus</name>
    <dbReference type="NCBI Taxonomy" id="35708"/>
    <lineage>
        <taxon>Eukaryota</taxon>
        <taxon>Viridiplantae</taxon>
        <taxon>Streptophyta</taxon>
        <taxon>Embryophyta</taxon>
        <taxon>Tracheophyta</taxon>
        <taxon>Spermatophyta</taxon>
        <taxon>Magnoliopsida</taxon>
        <taxon>Liliopsida</taxon>
        <taxon>Poales</taxon>
        <taxon>Poaceae</taxon>
        <taxon>PACMAD clade</taxon>
        <taxon>Arundinoideae</taxon>
        <taxon>Arundineae</taxon>
        <taxon>Arundo</taxon>
    </lineage>
</organism>
<evidence type="ECO:0000313" key="1">
    <source>
        <dbReference type="EMBL" id="JAE06592.1"/>
    </source>
</evidence>
<protein>
    <submittedName>
        <fullName evidence="1">Uncharacterized protein</fullName>
    </submittedName>
</protein>
<dbReference type="AlphaFoldDB" id="A0A0A9F2S1"/>
<proteinExistence type="predicted"/>